<name>A0A9W6M0B2_9MICO</name>
<comment type="caution">
    <text evidence="5">The sequence shown here is derived from an EMBL/GenBank/DDBJ whole genome shotgun (WGS) entry which is preliminary data.</text>
</comment>
<dbReference type="InterPro" id="IPR036291">
    <property type="entry name" value="NAD(P)-bd_dom_sf"/>
</dbReference>
<dbReference type="RefSeq" id="WP_271177352.1">
    <property type="nucleotide sequence ID" value="NZ_BAAAJO010000008.1"/>
</dbReference>
<dbReference type="EMBL" id="BSEN01000010">
    <property type="protein sequence ID" value="GLJ76696.1"/>
    <property type="molecule type" value="Genomic_DNA"/>
</dbReference>
<proteinExistence type="predicted"/>
<dbReference type="AlphaFoldDB" id="A0A9W6M0B2"/>
<feature type="domain" description="GFO/IDH/MocA-like oxidoreductase" evidence="4">
    <location>
        <begin position="140"/>
        <end position="279"/>
    </location>
</feature>
<evidence type="ECO:0000313" key="5">
    <source>
        <dbReference type="EMBL" id="GLJ76696.1"/>
    </source>
</evidence>
<evidence type="ECO:0000259" key="4">
    <source>
        <dbReference type="Pfam" id="PF22725"/>
    </source>
</evidence>
<dbReference type="InterPro" id="IPR050463">
    <property type="entry name" value="Gfo/Idh/MocA_oxidrdct_glycsds"/>
</dbReference>
<dbReference type="Pfam" id="PF01408">
    <property type="entry name" value="GFO_IDH_MocA"/>
    <property type="match status" value="1"/>
</dbReference>
<dbReference type="PANTHER" id="PTHR43818">
    <property type="entry name" value="BCDNA.GH03377"/>
    <property type="match status" value="1"/>
</dbReference>
<protein>
    <submittedName>
        <fullName evidence="5">Oxidoreductase</fullName>
    </submittedName>
</protein>
<dbReference type="SUPFAM" id="SSF51735">
    <property type="entry name" value="NAD(P)-binding Rossmann-fold domains"/>
    <property type="match status" value="1"/>
</dbReference>
<dbReference type="PANTHER" id="PTHR43818:SF11">
    <property type="entry name" value="BCDNA.GH03377"/>
    <property type="match status" value="1"/>
</dbReference>
<keyword evidence="6" id="KW-1185">Reference proteome</keyword>
<dbReference type="Proteomes" id="UP001142372">
    <property type="component" value="Unassembled WGS sequence"/>
</dbReference>
<dbReference type="GO" id="GO:0000166">
    <property type="term" value="F:nucleotide binding"/>
    <property type="evidence" value="ECO:0007669"/>
    <property type="project" value="InterPro"/>
</dbReference>
<organism evidence="5 6">
    <name type="scientific">Leifsonia poae</name>
    <dbReference type="NCBI Taxonomy" id="110933"/>
    <lineage>
        <taxon>Bacteria</taxon>
        <taxon>Bacillati</taxon>
        <taxon>Actinomycetota</taxon>
        <taxon>Actinomycetes</taxon>
        <taxon>Micrococcales</taxon>
        <taxon>Microbacteriaceae</taxon>
        <taxon>Leifsonia</taxon>
    </lineage>
</organism>
<reference evidence="5" key="2">
    <citation type="submission" date="2023-01" db="EMBL/GenBank/DDBJ databases">
        <authorList>
            <person name="Sun Q."/>
            <person name="Evtushenko L."/>
        </authorList>
    </citation>
    <scope>NUCLEOTIDE SEQUENCE</scope>
    <source>
        <strain evidence="5">VKM Ac-1401</strain>
    </source>
</reference>
<sequence length="384" mass="40421">MSTTAAHSGKTLRAGVIGLGWAGQQHMEAYSTLPGVELVAIAGMEDEPRAALGEKYGLTRLYRDWKELVADGDLDVVSVAVPTFLHAPIAVGALEAGIHVLSEKPIARTASEAQAMVDAAHASGRVLEVAFNHRRRGDIEALKKAIDDGTIGRPYHGRAVWLRRSGIPALGSWFTNREMAGGGPLIDIGVHVLDYALFLFGEPKVIAVSAVTHSELGTRGRGGAVADKVNVGSAYEVEDLASLLLRLEGGGSLVLETSWAAYRPAGDEFGITIYGTEGGADLRVVDYAPAGELTLFTGDGEASSDIRVAADPGRGHNAVVETFLEHVADEGNWSQYDGSLALDRARIIDAAYESATRGAEVRLDAEPGHEADSTSNTVTASKGV</sequence>
<reference evidence="5" key="1">
    <citation type="journal article" date="2014" name="Int. J. Syst. Evol. Microbiol.">
        <title>Complete genome sequence of Corynebacterium casei LMG S-19264T (=DSM 44701T), isolated from a smear-ripened cheese.</title>
        <authorList>
            <consortium name="US DOE Joint Genome Institute (JGI-PGF)"/>
            <person name="Walter F."/>
            <person name="Albersmeier A."/>
            <person name="Kalinowski J."/>
            <person name="Ruckert C."/>
        </authorList>
    </citation>
    <scope>NUCLEOTIDE SEQUENCE</scope>
    <source>
        <strain evidence="5">VKM Ac-1401</strain>
    </source>
</reference>
<evidence type="ECO:0000256" key="1">
    <source>
        <dbReference type="ARBA" id="ARBA00023002"/>
    </source>
</evidence>
<evidence type="ECO:0000256" key="2">
    <source>
        <dbReference type="ARBA" id="ARBA00023027"/>
    </source>
</evidence>
<keyword evidence="1" id="KW-0560">Oxidoreductase</keyword>
<dbReference type="InterPro" id="IPR000683">
    <property type="entry name" value="Gfo/Idh/MocA-like_OxRdtase_N"/>
</dbReference>
<feature type="domain" description="Gfo/Idh/MocA-like oxidoreductase N-terminal" evidence="3">
    <location>
        <begin position="12"/>
        <end position="131"/>
    </location>
</feature>
<dbReference type="Gene3D" id="3.30.360.10">
    <property type="entry name" value="Dihydrodipicolinate Reductase, domain 2"/>
    <property type="match status" value="1"/>
</dbReference>
<accession>A0A9W6M0B2</accession>
<gene>
    <name evidence="5" type="ORF">GCM10017584_22700</name>
</gene>
<dbReference type="InterPro" id="IPR055170">
    <property type="entry name" value="GFO_IDH_MocA-like_dom"/>
</dbReference>
<dbReference type="SUPFAM" id="SSF55347">
    <property type="entry name" value="Glyceraldehyde-3-phosphate dehydrogenase-like, C-terminal domain"/>
    <property type="match status" value="1"/>
</dbReference>
<dbReference type="GO" id="GO:0016491">
    <property type="term" value="F:oxidoreductase activity"/>
    <property type="evidence" value="ECO:0007669"/>
    <property type="project" value="UniProtKB-KW"/>
</dbReference>
<evidence type="ECO:0000313" key="6">
    <source>
        <dbReference type="Proteomes" id="UP001142372"/>
    </source>
</evidence>
<keyword evidence="2" id="KW-0520">NAD</keyword>
<dbReference type="Pfam" id="PF22725">
    <property type="entry name" value="GFO_IDH_MocA_C3"/>
    <property type="match status" value="1"/>
</dbReference>
<evidence type="ECO:0000259" key="3">
    <source>
        <dbReference type="Pfam" id="PF01408"/>
    </source>
</evidence>
<dbReference type="Gene3D" id="3.40.50.720">
    <property type="entry name" value="NAD(P)-binding Rossmann-like Domain"/>
    <property type="match status" value="1"/>
</dbReference>